<dbReference type="InterPro" id="IPR011010">
    <property type="entry name" value="DNA_brk_join_enz"/>
</dbReference>
<dbReference type="Gene3D" id="1.10.443.10">
    <property type="entry name" value="Intergrase catalytic core"/>
    <property type="match status" value="1"/>
</dbReference>
<protein>
    <submittedName>
        <fullName evidence="9">Integrase</fullName>
    </submittedName>
</protein>
<dbReference type="GO" id="GO:0003677">
    <property type="term" value="F:DNA binding"/>
    <property type="evidence" value="ECO:0007669"/>
    <property type="project" value="UniProtKB-UniRule"/>
</dbReference>
<dbReference type="PROSITE" id="PS51898">
    <property type="entry name" value="TYR_RECOMBINASE"/>
    <property type="match status" value="1"/>
</dbReference>
<dbReference type="CDD" id="cd01184">
    <property type="entry name" value="INT_C_like_1"/>
    <property type="match status" value="1"/>
</dbReference>
<evidence type="ECO:0000256" key="5">
    <source>
        <dbReference type="PROSITE-ProRule" id="PRU01248"/>
    </source>
</evidence>
<reference evidence="9 10" key="2">
    <citation type="submission" date="2020-08" db="EMBL/GenBank/DDBJ databases">
        <authorList>
            <person name="Partida-Martinez L."/>
            <person name="Huntemann M."/>
            <person name="Clum A."/>
            <person name="Wang J."/>
            <person name="Palaniappan K."/>
            <person name="Ritter S."/>
            <person name="Chen I.-M."/>
            <person name="Stamatis D."/>
            <person name="Reddy T."/>
            <person name="O'Malley R."/>
            <person name="Daum C."/>
            <person name="Shapiro N."/>
            <person name="Ivanova N."/>
            <person name="Kyrpides N."/>
            <person name="Woyke T."/>
        </authorList>
    </citation>
    <scope>NUCLEOTIDE SEQUENCE [LARGE SCALE GENOMIC DNA]</scope>
    <source>
        <strain evidence="9 10">AS3.13</strain>
    </source>
</reference>
<dbReference type="InterPro" id="IPR010998">
    <property type="entry name" value="Integrase_recombinase_N"/>
</dbReference>
<feature type="region of interest" description="Disordered" evidence="6">
    <location>
        <begin position="39"/>
        <end position="58"/>
    </location>
</feature>
<dbReference type="EMBL" id="JACHBT010000013">
    <property type="protein sequence ID" value="MBB6505611.1"/>
    <property type="molecule type" value="Genomic_DNA"/>
</dbReference>
<evidence type="ECO:0000256" key="4">
    <source>
        <dbReference type="ARBA" id="ARBA00023172"/>
    </source>
</evidence>
<evidence type="ECO:0000313" key="9">
    <source>
        <dbReference type="EMBL" id="MBB6505611.1"/>
    </source>
</evidence>
<dbReference type="Proteomes" id="UP000522313">
    <property type="component" value="Unassembled WGS sequence"/>
</dbReference>
<sequence>MAGKREIKRSLGLKDREAAKALIPDITKTAHVLLKQAERDKAAAERAPVTAPKTASQIERERRQWEADQLQAELVADANFAADMEADRLAPIMDALAEGSEPDAAPAEIARAARLQILAERENAELDRDALLASVVERYGKNARASAIQNQAVEYSLDADAGEGKGIYLDTDILDGWAAERKPSLRGKDAYWRDAKLFNSMMGRKSVELITKADVMAYKRKLIADPARSQVNVRDRLAYLRTLLEWAAQEDIVLVNVARDVKMAVTERGEKRKDFSTDDLNALFAGPVHAKGERPKGGYGEAVYWLPLIALFMGARREEIGQLRVQDVRLEAYIDDDEKRQEVWCIDITDTPDDDALPNQIKNEASNRLVPLHPKLIELGFIDYLTKLPDQTGRVFPGLKAVGIGKKLTDKVGQWFSRYKQECGIEDKAKVFHSFRHTWKTHAVDAGIPERVCRQFQGHEGKDAADKYGAAPSMRVMVAAIASYRVPGLVIADPNH</sequence>
<dbReference type="PROSITE" id="PS51900">
    <property type="entry name" value="CB"/>
    <property type="match status" value="1"/>
</dbReference>
<proteinExistence type="inferred from homology"/>
<evidence type="ECO:0000259" key="8">
    <source>
        <dbReference type="PROSITE" id="PS51900"/>
    </source>
</evidence>
<gene>
    <name evidence="9" type="ORF">F4693_002603</name>
</gene>
<dbReference type="InterPro" id="IPR044068">
    <property type="entry name" value="CB"/>
</dbReference>
<keyword evidence="2" id="KW-0229">DNA integration</keyword>
<evidence type="ECO:0000256" key="3">
    <source>
        <dbReference type="ARBA" id="ARBA00023125"/>
    </source>
</evidence>
<reference evidence="9 10" key="1">
    <citation type="submission" date="2020-08" db="EMBL/GenBank/DDBJ databases">
        <title>The Agave Microbiome: Exploring the role of microbial communities in plant adaptations to desert environments.</title>
        <authorList>
            <person name="Partida-Martinez L.P."/>
        </authorList>
    </citation>
    <scope>NUCLEOTIDE SEQUENCE [LARGE SCALE GENOMIC DNA]</scope>
    <source>
        <strain evidence="9 10">AS3.13</strain>
    </source>
</reference>
<comment type="similarity">
    <text evidence="1">Belongs to the 'phage' integrase family.</text>
</comment>
<dbReference type="SUPFAM" id="SSF56349">
    <property type="entry name" value="DNA breaking-rejoining enzymes"/>
    <property type="match status" value="1"/>
</dbReference>
<evidence type="ECO:0000256" key="6">
    <source>
        <dbReference type="SAM" id="MobiDB-lite"/>
    </source>
</evidence>
<evidence type="ECO:0000256" key="1">
    <source>
        <dbReference type="ARBA" id="ARBA00008857"/>
    </source>
</evidence>
<keyword evidence="3 5" id="KW-0238">DNA-binding</keyword>
<dbReference type="InterPro" id="IPR013762">
    <property type="entry name" value="Integrase-like_cat_sf"/>
</dbReference>
<dbReference type="GO" id="GO:0006310">
    <property type="term" value="P:DNA recombination"/>
    <property type="evidence" value="ECO:0007669"/>
    <property type="project" value="UniProtKB-KW"/>
</dbReference>
<dbReference type="AlphaFoldDB" id="A0A7X0JDH2"/>
<feature type="domain" description="Core-binding (CB)" evidence="8">
    <location>
        <begin position="168"/>
        <end position="248"/>
    </location>
</feature>
<dbReference type="PANTHER" id="PTHR30349:SF41">
    <property type="entry name" value="INTEGRASE_RECOMBINASE PROTEIN MJ0367-RELATED"/>
    <property type="match status" value="1"/>
</dbReference>
<keyword evidence="4" id="KW-0233">DNA recombination</keyword>
<organism evidence="9 10">
    <name type="scientific">Sphingomonas endophytica</name>
    <dbReference type="NCBI Taxonomy" id="869719"/>
    <lineage>
        <taxon>Bacteria</taxon>
        <taxon>Pseudomonadati</taxon>
        <taxon>Pseudomonadota</taxon>
        <taxon>Alphaproteobacteria</taxon>
        <taxon>Sphingomonadales</taxon>
        <taxon>Sphingomonadaceae</taxon>
        <taxon>Sphingomonas</taxon>
    </lineage>
</organism>
<feature type="domain" description="Tyr recombinase" evidence="7">
    <location>
        <begin position="270"/>
        <end position="482"/>
    </location>
</feature>
<dbReference type="Gene3D" id="1.10.150.130">
    <property type="match status" value="1"/>
</dbReference>
<dbReference type="Pfam" id="PF00589">
    <property type="entry name" value="Phage_integrase"/>
    <property type="match status" value="1"/>
</dbReference>
<dbReference type="InterPro" id="IPR050090">
    <property type="entry name" value="Tyrosine_recombinase_XerCD"/>
</dbReference>
<accession>A0A7X0JDH2</accession>
<dbReference type="GO" id="GO:0015074">
    <property type="term" value="P:DNA integration"/>
    <property type="evidence" value="ECO:0007669"/>
    <property type="project" value="UniProtKB-KW"/>
</dbReference>
<name>A0A7X0JDH2_9SPHN</name>
<comment type="caution">
    <text evidence="9">The sequence shown here is derived from an EMBL/GenBank/DDBJ whole genome shotgun (WGS) entry which is preliminary data.</text>
</comment>
<dbReference type="InterPro" id="IPR002104">
    <property type="entry name" value="Integrase_catalytic"/>
</dbReference>
<evidence type="ECO:0000259" key="7">
    <source>
        <dbReference type="PROSITE" id="PS51898"/>
    </source>
</evidence>
<evidence type="ECO:0000256" key="2">
    <source>
        <dbReference type="ARBA" id="ARBA00022908"/>
    </source>
</evidence>
<evidence type="ECO:0000313" key="10">
    <source>
        <dbReference type="Proteomes" id="UP000522313"/>
    </source>
</evidence>
<dbReference type="PANTHER" id="PTHR30349">
    <property type="entry name" value="PHAGE INTEGRASE-RELATED"/>
    <property type="match status" value="1"/>
</dbReference>